<feature type="compositionally biased region" description="Pro residues" evidence="1">
    <location>
        <begin position="22"/>
        <end position="34"/>
    </location>
</feature>
<comment type="caution">
    <text evidence="2">The sequence shown here is derived from an EMBL/GenBank/DDBJ whole genome shotgun (WGS) entry which is preliminary data.</text>
</comment>
<organism evidence="2 3">
    <name type="scientific">Batillaria attramentaria</name>
    <dbReference type="NCBI Taxonomy" id="370345"/>
    <lineage>
        <taxon>Eukaryota</taxon>
        <taxon>Metazoa</taxon>
        <taxon>Spiralia</taxon>
        <taxon>Lophotrochozoa</taxon>
        <taxon>Mollusca</taxon>
        <taxon>Gastropoda</taxon>
        <taxon>Caenogastropoda</taxon>
        <taxon>Sorbeoconcha</taxon>
        <taxon>Cerithioidea</taxon>
        <taxon>Batillariidae</taxon>
        <taxon>Batillaria</taxon>
    </lineage>
</organism>
<proteinExistence type="predicted"/>
<keyword evidence="3" id="KW-1185">Reference proteome</keyword>
<reference evidence="2 3" key="1">
    <citation type="journal article" date="2023" name="Sci. Data">
        <title>Genome assembly of the Korean intertidal mud-creeper Batillaria attramentaria.</title>
        <authorList>
            <person name="Patra A.K."/>
            <person name="Ho P.T."/>
            <person name="Jun S."/>
            <person name="Lee S.J."/>
            <person name="Kim Y."/>
            <person name="Won Y.J."/>
        </authorList>
    </citation>
    <scope>NUCLEOTIDE SEQUENCE [LARGE SCALE GENOMIC DNA]</scope>
    <source>
        <strain evidence="2">Wonlab-2016</strain>
    </source>
</reference>
<evidence type="ECO:0000313" key="2">
    <source>
        <dbReference type="EMBL" id="KAK7482366.1"/>
    </source>
</evidence>
<accession>A0ABD0K5Z3</accession>
<feature type="region of interest" description="Disordered" evidence="1">
    <location>
        <begin position="19"/>
        <end position="53"/>
    </location>
</feature>
<dbReference type="AlphaFoldDB" id="A0ABD0K5Z3"/>
<evidence type="ECO:0000256" key="1">
    <source>
        <dbReference type="SAM" id="MobiDB-lite"/>
    </source>
</evidence>
<feature type="non-terminal residue" evidence="2">
    <location>
        <position position="53"/>
    </location>
</feature>
<dbReference type="Proteomes" id="UP001519460">
    <property type="component" value="Unassembled WGS sequence"/>
</dbReference>
<gene>
    <name evidence="2" type="ORF">BaRGS_00026385</name>
</gene>
<name>A0ABD0K5Z3_9CAEN</name>
<protein>
    <submittedName>
        <fullName evidence="2">Uncharacterized protein</fullName>
    </submittedName>
</protein>
<evidence type="ECO:0000313" key="3">
    <source>
        <dbReference type="Proteomes" id="UP001519460"/>
    </source>
</evidence>
<sequence length="53" mass="5950">MIDCLPWHRANNPHRCHLDLPLTPPPGHPLPPFSHPHSTLRPATRPSFSQALS</sequence>
<dbReference type="EMBL" id="JACVVK020000246">
    <property type="protein sequence ID" value="KAK7482366.1"/>
    <property type="molecule type" value="Genomic_DNA"/>
</dbReference>